<comment type="caution">
    <text evidence="2">The sequence shown here is derived from an EMBL/GenBank/DDBJ whole genome shotgun (WGS) entry which is preliminary data.</text>
</comment>
<dbReference type="InterPro" id="IPR052512">
    <property type="entry name" value="4CMD/NDH-1_regulator"/>
</dbReference>
<dbReference type="Proteomes" id="UP000604273">
    <property type="component" value="Unassembled WGS sequence"/>
</dbReference>
<organism evidence="2 3">
    <name type="scientific">Fusarium gaditjirri</name>
    <dbReference type="NCBI Taxonomy" id="282569"/>
    <lineage>
        <taxon>Eukaryota</taxon>
        <taxon>Fungi</taxon>
        <taxon>Dikarya</taxon>
        <taxon>Ascomycota</taxon>
        <taxon>Pezizomycotina</taxon>
        <taxon>Sordariomycetes</taxon>
        <taxon>Hypocreomycetidae</taxon>
        <taxon>Hypocreales</taxon>
        <taxon>Nectriaceae</taxon>
        <taxon>Fusarium</taxon>
        <taxon>Fusarium nisikadoi species complex</taxon>
    </lineage>
</organism>
<dbReference type="SUPFAM" id="SSF69118">
    <property type="entry name" value="AhpD-like"/>
    <property type="match status" value="1"/>
</dbReference>
<accession>A0A8H4WYR6</accession>
<dbReference type="PANTHER" id="PTHR33570">
    <property type="entry name" value="4-CARBOXYMUCONOLACTONE DECARBOXYLASE FAMILY PROTEIN"/>
    <property type="match status" value="1"/>
</dbReference>
<dbReference type="EMBL" id="JABFAI010000094">
    <property type="protein sequence ID" value="KAF4955773.1"/>
    <property type="molecule type" value="Genomic_DNA"/>
</dbReference>
<dbReference type="Pfam" id="PF02627">
    <property type="entry name" value="CMD"/>
    <property type="match status" value="1"/>
</dbReference>
<dbReference type="PANTHER" id="PTHR33570:SF2">
    <property type="entry name" value="CARBOXYMUCONOLACTONE DECARBOXYLASE-LIKE DOMAIN-CONTAINING PROTEIN"/>
    <property type="match status" value="1"/>
</dbReference>
<reference evidence="2" key="2">
    <citation type="submission" date="2020-05" db="EMBL/GenBank/DDBJ databases">
        <authorList>
            <person name="Kim H.-S."/>
            <person name="Proctor R.H."/>
            <person name="Brown D.W."/>
        </authorList>
    </citation>
    <scope>NUCLEOTIDE SEQUENCE</scope>
    <source>
        <strain evidence="2">NRRL 45417</strain>
    </source>
</reference>
<keyword evidence="3" id="KW-1185">Reference proteome</keyword>
<dbReference type="InterPro" id="IPR029032">
    <property type="entry name" value="AhpD-like"/>
</dbReference>
<feature type="domain" description="Carboxymuconolactone decarboxylase-like" evidence="1">
    <location>
        <begin position="44"/>
        <end position="124"/>
    </location>
</feature>
<evidence type="ECO:0000313" key="2">
    <source>
        <dbReference type="EMBL" id="KAF4955773.1"/>
    </source>
</evidence>
<dbReference type="InterPro" id="IPR003779">
    <property type="entry name" value="CMD-like"/>
</dbReference>
<gene>
    <name evidence="2" type="ORF">FGADI_4345</name>
</gene>
<reference evidence="2" key="1">
    <citation type="journal article" date="2020" name="BMC Genomics">
        <title>Correction to: Identification and distribution of gene clusters required for synthesis of sphingolipid metabolism inhibitors in diverse species of the filamentous fungus Fusarium.</title>
        <authorList>
            <person name="Kim H.S."/>
            <person name="Lohmar J.M."/>
            <person name="Busman M."/>
            <person name="Brown D.W."/>
            <person name="Naumann T.A."/>
            <person name="Divon H.H."/>
            <person name="Lysoe E."/>
            <person name="Uhlig S."/>
            <person name="Proctor R.H."/>
        </authorList>
    </citation>
    <scope>NUCLEOTIDE SEQUENCE</scope>
    <source>
        <strain evidence="2">NRRL 45417</strain>
    </source>
</reference>
<proteinExistence type="predicted"/>
<dbReference type="GO" id="GO:0051920">
    <property type="term" value="F:peroxiredoxin activity"/>
    <property type="evidence" value="ECO:0007669"/>
    <property type="project" value="InterPro"/>
</dbReference>
<name>A0A8H4WYR6_9HYPO</name>
<evidence type="ECO:0000313" key="3">
    <source>
        <dbReference type="Proteomes" id="UP000604273"/>
    </source>
</evidence>
<dbReference type="Gene3D" id="1.20.1290.10">
    <property type="entry name" value="AhpD-like"/>
    <property type="match status" value="1"/>
</dbReference>
<protein>
    <recommendedName>
        <fullName evidence="1">Carboxymuconolactone decarboxylase-like domain-containing protein</fullName>
    </recommendedName>
</protein>
<sequence length="157" mass="17272">MPDLQRFHDELFETGLKNRREVVGNAYVDAALSNGSSEFAYPGQQLVTEWCWGNVWSRPGLDRKQRSLLNIGMLIAIKSWPELGVHVRGALNNGLTEVEVREAILHATIYCGVPAGLEAMKVAERTINDMIAKGEHKRELAETSPLVGKSASISDGV</sequence>
<evidence type="ECO:0000259" key="1">
    <source>
        <dbReference type="Pfam" id="PF02627"/>
    </source>
</evidence>
<dbReference type="OrthoDB" id="104509at2759"/>
<dbReference type="AlphaFoldDB" id="A0A8H4WYR6"/>